<protein>
    <recommendedName>
        <fullName evidence="3">DUF3152 domain-containing protein</fullName>
    </recommendedName>
</protein>
<dbReference type="Pfam" id="PF11350">
    <property type="entry name" value="DUF3152"/>
    <property type="match status" value="1"/>
</dbReference>
<keyword evidence="2" id="KW-0472">Membrane</keyword>
<proteinExistence type="predicted"/>
<dbReference type="SUPFAM" id="SSF55486">
    <property type="entry name" value="Metalloproteases ('zincins'), catalytic domain"/>
    <property type="match status" value="1"/>
</dbReference>
<dbReference type="AlphaFoldDB" id="A0A6J4SAZ3"/>
<evidence type="ECO:0000256" key="2">
    <source>
        <dbReference type="SAM" id="Phobius"/>
    </source>
</evidence>
<reference evidence="4" key="1">
    <citation type="submission" date="2020-02" db="EMBL/GenBank/DDBJ databases">
        <authorList>
            <person name="Meier V. D."/>
        </authorList>
    </citation>
    <scope>NUCLEOTIDE SEQUENCE</scope>
    <source>
        <strain evidence="4">AVDCRST_MAG45</strain>
    </source>
</reference>
<name>A0A6J4SAZ3_9ACTN</name>
<keyword evidence="2" id="KW-0812">Transmembrane</keyword>
<evidence type="ECO:0000259" key="3">
    <source>
        <dbReference type="Pfam" id="PF11350"/>
    </source>
</evidence>
<evidence type="ECO:0000256" key="1">
    <source>
        <dbReference type="SAM" id="MobiDB-lite"/>
    </source>
</evidence>
<sequence length="244" mass="25536">MTAVHVRRRRNAALVVGGGLAGLGGLIAIVALIAAASGDEAERAPASPRPAAATPKAQAPADPLTPRSIRSTGTLVAVPAADTSSSGDAAGLGFAVEVEKGVAVDRAAFAREVERTLLDRRGWTADGAYSLRRADEDEAAFTVTLASPDTTDELCAPLATNGTYSCHQNGRAVLNAERWTRGAEAYGRDLARYRQYMVNHEVGHALGQSHRECPGEGLAAPIMVQQTKGVASCEPNPWPLDSER</sequence>
<accession>A0A6J4SAZ3</accession>
<dbReference type="EMBL" id="CADCVU010000060">
    <property type="protein sequence ID" value="CAA9489559.1"/>
    <property type="molecule type" value="Genomic_DNA"/>
</dbReference>
<gene>
    <name evidence="4" type="ORF">AVDCRST_MAG45-662</name>
</gene>
<keyword evidence="2" id="KW-1133">Transmembrane helix</keyword>
<organism evidence="4">
    <name type="scientific">uncultured Solirubrobacterales bacterium</name>
    <dbReference type="NCBI Taxonomy" id="768556"/>
    <lineage>
        <taxon>Bacteria</taxon>
        <taxon>Bacillati</taxon>
        <taxon>Actinomycetota</taxon>
        <taxon>Thermoleophilia</taxon>
        <taxon>Solirubrobacterales</taxon>
        <taxon>environmental samples</taxon>
    </lineage>
</organism>
<evidence type="ECO:0000313" key="4">
    <source>
        <dbReference type="EMBL" id="CAA9489559.1"/>
    </source>
</evidence>
<feature type="domain" description="DUF3152" evidence="3">
    <location>
        <begin position="71"/>
        <end position="232"/>
    </location>
</feature>
<dbReference type="InterPro" id="IPR022603">
    <property type="entry name" value="DUF3152"/>
</dbReference>
<feature type="transmembrane region" description="Helical" evidence="2">
    <location>
        <begin position="12"/>
        <end position="36"/>
    </location>
</feature>
<feature type="region of interest" description="Disordered" evidence="1">
    <location>
        <begin position="43"/>
        <end position="69"/>
    </location>
</feature>
<feature type="compositionally biased region" description="Low complexity" evidence="1">
    <location>
        <begin position="44"/>
        <end position="62"/>
    </location>
</feature>